<dbReference type="InterPro" id="IPR044192">
    <property type="entry name" value="CDSP32"/>
</dbReference>
<organism evidence="1 2">
    <name type="scientific">Acorus calamus</name>
    <name type="common">Sweet flag</name>
    <dbReference type="NCBI Taxonomy" id="4465"/>
    <lineage>
        <taxon>Eukaryota</taxon>
        <taxon>Viridiplantae</taxon>
        <taxon>Streptophyta</taxon>
        <taxon>Embryophyta</taxon>
        <taxon>Tracheophyta</taxon>
        <taxon>Spermatophyta</taxon>
        <taxon>Magnoliopsida</taxon>
        <taxon>Liliopsida</taxon>
        <taxon>Acoraceae</taxon>
        <taxon>Acorus</taxon>
    </lineage>
</organism>
<sequence>MEDTVVFARMNGDENDSCMEFLRDMEVVEVPTFLFIRNGEIRGRYVGSGKGELIGEILKYQGVKVPMEGIHQQNKSEYIKMDCKEDGVVRVKIVLTKQQLRQLVSMMGSGSGGGRSPTPSVATTMTSSAAEQLLHVLKRRHMKKGKRGVWRPNLQSIPEEI</sequence>
<keyword evidence="2" id="KW-1185">Reference proteome</keyword>
<dbReference type="PANTHER" id="PTHR47578">
    <property type="entry name" value="THIOREDOXIN-LIKE PROTEIN CDSP32, CHLOROPLASTIC"/>
    <property type="match status" value="1"/>
</dbReference>
<dbReference type="Gene3D" id="3.40.30.10">
    <property type="entry name" value="Glutaredoxin"/>
    <property type="match status" value="1"/>
</dbReference>
<name>A0AAV9DTX7_ACOCL</name>
<evidence type="ECO:0000313" key="1">
    <source>
        <dbReference type="EMBL" id="KAK1304329.1"/>
    </source>
</evidence>
<dbReference type="Proteomes" id="UP001180020">
    <property type="component" value="Unassembled WGS sequence"/>
</dbReference>
<dbReference type="PANTHER" id="PTHR47578:SF1">
    <property type="entry name" value="THIOREDOXIN-LIKE PROTEIN CDSP32, CHLOROPLASTIC"/>
    <property type="match status" value="1"/>
</dbReference>
<evidence type="ECO:0000313" key="2">
    <source>
        <dbReference type="Proteomes" id="UP001180020"/>
    </source>
</evidence>
<dbReference type="AlphaFoldDB" id="A0AAV9DTX7"/>
<reference evidence="1" key="1">
    <citation type="journal article" date="2023" name="Nat. Commun.">
        <title>Diploid and tetraploid genomes of Acorus and the evolution of monocots.</title>
        <authorList>
            <person name="Ma L."/>
            <person name="Liu K.W."/>
            <person name="Li Z."/>
            <person name="Hsiao Y.Y."/>
            <person name="Qi Y."/>
            <person name="Fu T."/>
            <person name="Tang G.D."/>
            <person name="Zhang D."/>
            <person name="Sun W.H."/>
            <person name="Liu D.K."/>
            <person name="Li Y."/>
            <person name="Chen G.Z."/>
            <person name="Liu X.D."/>
            <person name="Liao X.Y."/>
            <person name="Jiang Y.T."/>
            <person name="Yu X."/>
            <person name="Hao Y."/>
            <person name="Huang J."/>
            <person name="Zhao X.W."/>
            <person name="Ke S."/>
            <person name="Chen Y.Y."/>
            <person name="Wu W.L."/>
            <person name="Hsu J.L."/>
            <person name="Lin Y.F."/>
            <person name="Huang M.D."/>
            <person name="Li C.Y."/>
            <person name="Huang L."/>
            <person name="Wang Z.W."/>
            <person name="Zhao X."/>
            <person name="Zhong W.Y."/>
            <person name="Peng D.H."/>
            <person name="Ahmad S."/>
            <person name="Lan S."/>
            <person name="Zhang J.S."/>
            <person name="Tsai W.C."/>
            <person name="Van de Peer Y."/>
            <person name="Liu Z.J."/>
        </authorList>
    </citation>
    <scope>NUCLEOTIDE SEQUENCE</scope>
    <source>
        <strain evidence="1">CP</strain>
    </source>
</reference>
<reference evidence="1" key="2">
    <citation type="submission" date="2023-06" db="EMBL/GenBank/DDBJ databases">
        <authorList>
            <person name="Ma L."/>
            <person name="Liu K.-W."/>
            <person name="Li Z."/>
            <person name="Hsiao Y.-Y."/>
            <person name="Qi Y."/>
            <person name="Fu T."/>
            <person name="Tang G."/>
            <person name="Zhang D."/>
            <person name="Sun W.-H."/>
            <person name="Liu D.-K."/>
            <person name="Li Y."/>
            <person name="Chen G.-Z."/>
            <person name="Liu X.-D."/>
            <person name="Liao X.-Y."/>
            <person name="Jiang Y.-T."/>
            <person name="Yu X."/>
            <person name="Hao Y."/>
            <person name="Huang J."/>
            <person name="Zhao X.-W."/>
            <person name="Ke S."/>
            <person name="Chen Y.-Y."/>
            <person name="Wu W.-L."/>
            <person name="Hsu J.-L."/>
            <person name="Lin Y.-F."/>
            <person name="Huang M.-D."/>
            <person name="Li C.-Y."/>
            <person name="Huang L."/>
            <person name="Wang Z.-W."/>
            <person name="Zhao X."/>
            <person name="Zhong W.-Y."/>
            <person name="Peng D.-H."/>
            <person name="Ahmad S."/>
            <person name="Lan S."/>
            <person name="Zhang J.-S."/>
            <person name="Tsai W.-C."/>
            <person name="Van De Peer Y."/>
            <person name="Liu Z.-J."/>
        </authorList>
    </citation>
    <scope>NUCLEOTIDE SEQUENCE</scope>
    <source>
        <strain evidence="1">CP</strain>
        <tissue evidence="1">Leaves</tissue>
    </source>
</reference>
<dbReference type="GO" id="GO:0016671">
    <property type="term" value="F:oxidoreductase activity, acting on a sulfur group of donors, disulfide as acceptor"/>
    <property type="evidence" value="ECO:0007669"/>
    <property type="project" value="InterPro"/>
</dbReference>
<dbReference type="SUPFAM" id="SSF52833">
    <property type="entry name" value="Thioredoxin-like"/>
    <property type="match status" value="1"/>
</dbReference>
<comment type="caution">
    <text evidence="1">The sequence shown here is derived from an EMBL/GenBank/DDBJ whole genome shotgun (WGS) entry which is preliminary data.</text>
</comment>
<dbReference type="InterPro" id="IPR036249">
    <property type="entry name" value="Thioredoxin-like_sf"/>
</dbReference>
<dbReference type="EMBL" id="JAUJYO010000011">
    <property type="protein sequence ID" value="KAK1304329.1"/>
    <property type="molecule type" value="Genomic_DNA"/>
</dbReference>
<protein>
    <submittedName>
        <fullName evidence="1">Uncharacterized protein</fullName>
    </submittedName>
</protein>
<accession>A0AAV9DTX7</accession>
<gene>
    <name evidence="1" type="ORF">QJS10_CPB11g02062</name>
</gene>
<proteinExistence type="predicted"/>